<protein>
    <recommendedName>
        <fullName evidence="3">F-box domain-containing protein</fullName>
    </recommendedName>
</protein>
<dbReference type="EMBL" id="JARKIF010000004">
    <property type="protein sequence ID" value="KAJ7641904.1"/>
    <property type="molecule type" value="Genomic_DNA"/>
</dbReference>
<keyword evidence="2" id="KW-1185">Reference proteome</keyword>
<evidence type="ECO:0008006" key="3">
    <source>
        <dbReference type="Google" id="ProtNLM"/>
    </source>
</evidence>
<evidence type="ECO:0000313" key="2">
    <source>
        <dbReference type="Proteomes" id="UP001221142"/>
    </source>
</evidence>
<proteinExistence type="predicted"/>
<dbReference type="AlphaFoldDB" id="A0AAD7C8P7"/>
<evidence type="ECO:0000313" key="1">
    <source>
        <dbReference type="EMBL" id="KAJ7641904.1"/>
    </source>
</evidence>
<comment type="caution">
    <text evidence="1">The sequence shown here is derived from an EMBL/GenBank/DDBJ whole genome shotgun (WGS) entry which is preliminary data.</text>
</comment>
<name>A0AAD7C8P7_9AGAR</name>
<reference evidence="1" key="1">
    <citation type="submission" date="2023-03" db="EMBL/GenBank/DDBJ databases">
        <title>Massive genome expansion in bonnet fungi (Mycena s.s.) driven by repeated elements and novel gene families across ecological guilds.</title>
        <authorList>
            <consortium name="Lawrence Berkeley National Laboratory"/>
            <person name="Harder C.B."/>
            <person name="Miyauchi S."/>
            <person name="Viragh M."/>
            <person name="Kuo A."/>
            <person name="Thoen E."/>
            <person name="Andreopoulos B."/>
            <person name="Lu D."/>
            <person name="Skrede I."/>
            <person name="Drula E."/>
            <person name="Henrissat B."/>
            <person name="Morin E."/>
            <person name="Kohler A."/>
            <person name="Barry K."/>
            <person name="LaButti K."/>
            <person name="Morin E."/>
            <person name="Salamov A."/>
            <person name="Lipzen A."/>
            <person name="Mereny Z."/>
            <person name="Hegedus B."/>
            <person name="Baldrian P."/>
            <person name="Stursova M."/>
            <person name="Weitz H."/>
            <person name="Taylor A."/>
            <person name="Grigoriev I.V."/>
            <person name="Nagy L.G."/>
            <person name="Martin F."/>
            <person name="Kauserud H."/>
        </authorList>
    </citation>
    <scope>NUCLEOTIDE SEQUENCE</scope>
    <source>
        <strain evidence="1">9284</strain>
    </source>
</reference>
<organism evidence="1 2">
    <name type="scientific">Roridomyces roridus</name>
    <dbReference type="NCBI Taxonomy" id="1738132"/>
    <lineage>
        <taxon>Eukaryota</taxon>
        <taxon>Fungi</taxon>
        <taxon>Dikarya</taxon>
        <taxon>Basidiomycota</taxon>
        <taxon>Agaricomycotina</taxon>
        <taxon>Agaricomycetes</taxon>
        <taxon>Agaricomycetidae</taxon>
        <taxon>Agaricales</taxon>
        <taxon>Marasmiineae</taxon>
        <taxon>Mycenaceae</taxon>
        <taxon>Roridomyces</taxon>
    </lineage>
</organism>
<gene>
    <name evidence="1" type="ORF">FB45DRAFT_862981</name>
</gene>
<sequence>MSAPMGLLDCPPELIHEIAKQSTRADLRALAFVGNKGIYKICIPYQYHNATIQSLAGFFRFCETLAMESNAGLADCVKTLRFFTREANGPSSFATEQIVVCATCIGKLDSLHSLELLHPLAHQIIPRIHHVAFPLLHTFAAPFSIHLDQFLRSNPHIQHLNIPKELGYPPHPSAYPTCVLARAVIPHSRVTEPVVIWDHKLSVERVRETLSCIAQSAAAITGLRNYTYGWPPNLPNLIAQHPGGTNLQVLEFRNYRPEAGTIIRSTDFFLFLDWNIHPGRFPKLTTLLIHNAPTITRHCSNTLCPSALNELFEEEWAWINLYSQRCPELDDITFLAGIQWQRGTGGRWIPVGGEGLYNSEKFQKWFERKFGETDFF</sequence>
<accession>A0AAD7C8P7</accession>
<dbReference type="Proteomes" id="UP001221142">
    <property type="component" value="Unassembled WGS sequence"/>
</dbReference>